<comment type="caution">
    <text evidence="1">The sequence shown here is derived from an EMBL/GenBank/DDBJ whole genome shotgun (WGS) entry which is preliminary data.</text>
</comment>
<gene>
    <name evidence="1" type="ORF">R1flu_028366</name>
</gene>
<accession>A0ABD1XQH8</accession>
<reference evidence="1 2" key="1">
    <citation type="submission" date="2024-09" db="EMBL/GenBank/DDBJ databases">
        <title>Chromosome-scale assembly of Riccia fluitans.</title>
        <authorList>
            <person name="Paukszto L."/>
            <person name="Sawicki J."/>
            <person name="Karawczyk K."/>
            <person name="Piernik-Szablinska J."/>
            <person name="Szczecinska M."/>
            <person name="Mazdziarz M."/>
        </authorList>
    </citation>
    <scope>NUCLEOTIDE SEQUENCE [LARGE SCALE GENOMIC DNA]</scope>
    <source>
        <strain evidence="1">Rf_01</strain>
        <tissue evidence="1">Aerial parts of the thallus</tissue>
    </source>
</reference>
<dbReference type="EMBL" id="JBHFFA010000008">
    <property type="protein sequence ID" value="KAL2609793.1"/>
    <property type="molecule type" value="Genomic_DNA"/>
</dbReference>
<keyword evidence="2" id="KW-1185">Reference proteome</keyword>
<proteinExistence type="predicted"/>
<evidence type="ECO:0000313" key="2">
    <source>
        <dbReference type="Proteomes" id="UP001605036"/>
    </source>
</evidence>
<dbReference type="AlphaFoldDB" id="A0ABD1XQH8"/>
<name>A0ABD1XQH8_9MARC</name>
<sequence length="107" mass="12216">MQHFDNAKEQNCCVQCSRSLGNCLIRRVSSLWHTSDMPAVFHVKSNRARKYYSPDRSTRVGCAFADQEAGLIVHVYQSATMQLSSVDEFHEQMWFVVLFVVVEIGSV</sequence>
<protein>
    <submittedName>
        <fullName evidence="1">Uncharacterized protein</fullName>
    </submittedName>
</protein>
<organism evidence="1 2">
    <name type="scientific">Riccia fluitans</name>
    <dbReference type="NCBI Taxonomy" id="41844"/>
    <lineage>
        <taxon>Eukaryota</taxon>
        <taxon>Viridiplantae</taxon>
        <taxon>Streptophyta</taxon>
        <taxon>Embryophyta</taxon>
        <taxon>Marchantiophyta</taxon>
        <taxon>Marchantiopsida</taxon>
        <taxon>Marchantiidae</taxon>
        <taxon>Marchantiales</taxon>
        <taxon>Ricciaceae</taxon>
        <taxon>Riccia</taxon>
    </lineage>
</organism>
<dbReference type="Proteomes" id="UP001605036">
    <property type="component" value="Unassembled WGS sequence"/>
</dbReference>
<evidence type="ECO:0000313" key="1">
    <source>
        <dbReference type="EMBL" id="KAL2609793.1"/>
    </source>
</evidence>